<gene>
    <name evidence="3" type="ORF">RirG_033080</name>
</gene>
<feature type="domain" description="HTH CENPB-type" evidence="2">
    <location>
        <begin position="59"/>
        <end position="136"/>
    </location>
</feature>
<dbReference type="InterPro" id="IPR009057">
    <property type="entry name" value="Homeodomain-like_sf"/>
</dbReference>
<evidence type="ECO:0000313" key="3">
    <source>
        <dbReference type="EMBL" id="EXX76448.1"/>
    </source>
</evidence>
<dbReference type="SUPFAM" id="SSF48295">
    <property type="entry name" value="TrpR-like"/>
    <property type="match status" value="1"/>
</dbReference>
<dbReference type="Proteomes" id="UP000022910">
    <property type="component" value="Unassembled WGS sequence"/>
</dbReference>
<dbReference type="AlphaFoldDB" id="A0A015NB47"/>
<protein>
    <recommendedName>
        <fullName evidence="2">HTH CENPB-type domain-containing protein</fullName>
    </recommendedName>
</protein>
<comment type="caution">
    <text evidence="3">The sequence shown here is derived from an EMBL/GenBank/DDBJ whole genome shotgun (WGS) entry which is preliminary data.</text>
</comment>
<dbReference type="OrthoDB" id="2158935at2759"/>
<accession>A0A015NB47</accession>
<dbReference type="SUPFAM" id="SSF46689">
    <property type="entry name" value="Homeodomain-like"/>
    <property type="match status" value="1"/>
</dbReference>
<dbReference type="InterPro" id="IPR006600">
    <property type="entry name" value="HTH_CenpB_DNA-bd_dom"/>
</dbReference>
<dbReference type="Gene3D" id="1.10.10.60">
    <property type="entry name" value="Homeodomain-like"/>
    <property type="match status" value="1"/>
</dbReference>
<reference evidence="3 4" key="1">
    <citation type="submission" date="2014-02" db="EMBL/GenBank/DDBJ databases">
        <title>Single nucleus genome sequencing reveals high similarity among nuclei of an endomycorrhizal fungus.</title>
        <authorList>
            <person name="Lin K."/>
            <person name="Geurts R."/>
            <person name="Zhang Z."/>
            <person name="Limpens E."/>
            <person name="Saunders D.G."/>
            <person name="Mu D."/>
            <person name="Pang E."/>
            <person name="Cao H."/>
            <person name="Cha H."/>
            <person name="Lin T."/>
            <person name="Zhou Q."/>
            <person name="Shang Y."/>
            <person name="Li Y."/>
            <person name="Ivanov S."/>
            <person name="Sharma T."/>
            <person name="Velzen R.V."/>
            <person name="Ruijter N.D."/>
            <person name="Aanen D.K."/>
            <person name="Win J."/>
            <person name="Kamoun S."/>
            <person name="Bisseling T."/>
            <person name="Huang S."/>
        </authorList>
    </citation>
    <scope>NUCLEOTIDE SEQUENCE [LARGE SCALE GENOMIC DNA]</scope>
    <source>
        <strain evidence="4">DAOM197198w</strain>
    </source>
</reference>
<evidence type="ECO:0000256" key="1">
    <source>
        <dbReference type="ARBA" id="ARBA00023125"/>
    </source>
</evidence>
<dbReference type="PROSITE" id="PS51253">
    <property type="entry name" value="HTH_CENPB"/>
    <property type="match status" value="1"/>
</dbReference>
<dbReference type="Pfam" id="PF03221">
    <property type="entry name" value="HTH_Tnp_Tc5"/>
    <property type="match status" value="1"/>
</dbReference>
<dbReference type="InterPro" id="IPR010921">
    <property type="entry name" value="Trp_repressor/repl_initiator"/>
</dbReference>
<dbReference type="STRING" id="1432141.A0A015NB47"/>
<proteinExistence type="predicted"/>
<sequence>MSKIRRSSYSASEKLKILKYAKNHGQREAARHFSIDHSMISRWKNREDKLKSAKGESRRIGAGRKANYPEAEASLKNWLIELQNDGIAVTSKVAKFYMKEVLIGEFAQVYPDGENFLASERWLYGFIRRNGFSLRRKGQNDMMKAVHESAMQDELRSGS</sequence>
<keyword evidence="1" id="KW-0238">DNA-binding</keyword>
<organism evidence="3 4">
    <name type="scientific">Rhizophagus irregularis (strain DAOM 197198w)</name>
    <name type="common">Glomus intraradices</name>
    <dbReference type="NCBI Taxonomy" id="1432141"/>
    <lineage>
        <taxon>Eukaryota</taxon>
        <taxon>Fungi</taxon>
        <taxon>Fungi incertae sedis</taxon>
        <taxon>Mucoromycota</taxon>
        <taxon>Glomeromycotina</taxon>
        <taxon>Glomeromycetes</taxon>
        <taxon>Glomerales</taxon>
        <taxon>Glomeraceae</taxon>
        <taxon>Rhizophagus</taxon>
    </lineage>
</organism>
<evidence type="ECO:0000313" key="4">
    <source>
        <dbReference type="Proteomes" id="UP000022910"/>
    </source>
</evidence>
<name>A0A015NB47_RHIIW</name>
<dbReference type="GO" id="GO:0043565">
    <property type="term" value="F:sequence-specific DNA binding"/>
    <property type="evidence" value="ECO:0007669"/>
    <property type="project" value="InterPro"/>
</dbReference>
<keyword evidence="4" id="KW-1185">Reference proteome</keyword>
<evidence type="ECO:0000259" key="2">
    <source>
        <dbReference type="PROSITE" id="PS51253"/>
    </source>
</evidence>
<dbReference type="EMBL" id="JEMT01012233">
    <property type="protein sequence ID" value="EXX76448.1"/>
    <property type="molecule type" value="Genomic_DNA"/>
</dbReference>
<dbReference type="HOGENOM" id="CLU_1661711_0_0_1"/>